<dbReference type="Proteomes" id="UP000790709">
    <property type="component" value="Unassembled WGS sequence"/>
</dbReference>
<gene>
    <name evidence="1" type="ORF">BV22DRAFT_118440</name>
</gene>
<keyword evidence="2" id="KW-1185">Reference proteome</keyword>
<proteinExistence type="predicted"/>
<comment type="caution">
    <text evidence="1">The sequence shown here is derived from an EMBL/GenBank/DDBJ whole genome shotgun (WGS) entry which is preliminary data.</text>
</comment>
<dbReference type="EMBL" id="MU266340">
    <property type="protein sequence ID" value="KAH7929500.1"/>
    <property type="molecule type" value="Genomic_DNA"/>
</dbReference>
<reference evidence="1" key="1">
    <citation type="journal article" date="2021" name="New Phytol.">
        <title>Evolutionary innovations through gain and loss of genes in the ectomycorrhizal Boletales.</title>
        <authorList>
            <person name="Wu G."/>
            <person name="Miyauchi S."/>
            <person name="Morin E."/>
            <person name="Kuo A."/>
            <person name="Drula E."/>
            <person name="Varga T."/>
            <person name="Kohler A."/>
            <person name="Feng B."/>
            <person name="Cao Y."/>
            <person name="Lipzen A."/>
            <person name="Daum C."/>
            <person name="Hundley H."/>
            <person name="Pangilinan J."/>
            <person name="Johnson J."/>
            <person name="Barry K."/>
            <person name="LaButti K."/>
            <person name="Ng V."/>
            <person name="Ahrendt S."/>
            <person name="Min B."/>
            <person name="Choi I.G."/>
            <person name="Park H."/>
            <person name="Plett J.M."/>
            <person name="Magnuson J."/>
            <person name="Spatafora J.W."/>
            <person name="Nagy L.G."/>
            <person name="Henrissat B."/>
            <person name="Grigoriev I.V."/>
            <person name="Yang Z.L."/>
            <person name="Xu J."/>
            <person name="Martin F.M."/>
        </authorList>
    </citation>
    <scope>NUCLEOTIDE SEQUENCE</scope>
    <source>
        <strain evidence="1">KUC20120723A-06</strain>
    </source>
</reference>
<sequence>MLFITEFEALAQCRPYNDRKDRDYCTLHLGKRGGTARQDKLDYSSVPTIASFTAAPICGWCGHLTTIYTGLGARKSLKPFERDPDTRILRAWVAHLRSYSCVPSSWNVFGNCSSDQHKAASIPVSTLRLRVASECRMNWRDVPTPPGNFSR</sequence>
<evidence type="ECO:0000313" key="2">
    <source>
        <dbReference type="Proteomes" id="UP000790709"/>
    </source>
</evidence>
<organism evidence="1 2">
    <name type="scientific">Leucogyrophana mollusca</name>
    <dbReference type="NCBI Taxonomy" id="85980"/>
    <lineage>
        <taxon>Eukaryota</taxon>
        <taxon>Fungi</taxon>
        <taxon>Dikarya</taxon>
        <taxon>Basidiomycota</taxon>
        <taxon>Agaricomycotina</taxon>
        <taxon>Agaricomycetes</taxon>
        <taxon>Agaricomycetidae</taxon>
        <taxon>Boletales</taxon>
        <taxon>Boletales incertae sedis</taxon>
        <taxon>Leucogyrophana</taxon>
    </lineage>
</organism>
<evidence type="ECO:0000313" key="1">
    <source>
        <dbReference type="EMBL" id="KAH7929500.1"/>
    </source>
</evidence>
<accession>A0ACB8BU59</accession>
<name>A0ACB8BU59_9AGAM</name>
<protein>
    <submittedName>
        <fullName evidence="1">Uncharacterized protein</fullName>
    </submittedName>
</protein>